<protein>
    <submittedName>
        <fullName evidence="1">Uncharacterized protein</fullName>
    </submittedName>
</protein>
<proteinExistence type="predicted"/>
<gene>
    <name evidence="1" type="ORF">EZJ19_15205</name>
</gene>
<dbReference type="EMBL" id="SJZB01000052">
    <property type="protein sequence ID" value="TCJ11617.1"/>
    <property type="molecule type" value="Genomic_DNA"/>
</dbReference>
<comment type="caution">
    <text evidence="1">The sequence shown here is derived from an EMBL/GenBank/DDBJ whole genome shotgun (WGS) entry which is preliminary data.</text>
</comment>
<name>A0A4R1B570_9PROT</name>
<reference evidence="1 2" key="1">
    <citation type="submission" date="2019-03" db="EMBL/GenBank/DDBJ databases">
        <title>Genome sequence of Thiobacillaceae bacterium LSR1, a sulfur-oxidizing bacterium isolated from freshwater sediment.</title>
        <authorList>
            <person name="Li S."/>
        </authorList>
    </citation>
    <scope>NUCLEOTIDE SEQUENCE [LARGE SCALE GENOMIC DNA]</scope>
    <source>
        <strain evidence="1 2">LSR1</strain>
    </source>
</reference>
<sequence length="101" mass="11338">MISVSAPVKYALIVSVIILVGCADKPEHARAKELLGQFSCPTANGVWANFMKDNRDKAHKYMENYEKGLQLINQPIDEVIQIQLNEFKDACDSSNKNKPFP</sequence>
<dbReference type="RefSeq" id="WP_131449082.1">
    <property type="nucleotide sequence ID" value="NZ_SJZB01000052.1"/>
</dbReference>
<accession>A0A4R1B570</accession>
<keyword evidence="2" id="KW-1185">Reference proteome</keyword>
<organism evidence="1 2">
    <name type="scientific">Parasulfuritortus cantonensis</name>
    <dbReference type="NCBI Taxonomy" id="2528202"/>
    <lineage>
        <taxon>Bacteria</taxon>
        <taxon>Pseudomonadati</taxon>
        <taxon>Pseudomonadota</taxon>
        <taxon>Betaproteobacteria</taxon>
        <taxon>Nitrosomonadales</taxon>
        <taxon>Thiobacillaceae</taxon>
        <taxon>Parasulfuritortus</taxon>
    </lineage>
</organism>
<dbReference type="Proteomes" id="UP000295443">
    <property type="component" value="Unassembled WGS sequence"/>
</dbReference>
<dbReference type="AlphaFoldDB" id="A0A4R1B570"/>
<evidence type="ECO:0000313" key="2">
    <source>
        <dbReference type="Proteomes" id="UP000295443"/>
    </source>
</evidence>
<evidence type="ECO:0000313" key="1">
    <source>
        <dbReference type="EMBL" id="TCJ11617.1"/>
    </source>
</evidence>